<dbReference type="GO" id="GO:0046872">
    <property type="term" value="F:metal ion binding"/>
    <property type="evidence" value="ECO:0007669"/>
    <property type="project" value="UniProtKB-KW"/>
</dbReference>
<sequence length="149" mass="17207">MSTLYEFAGGDESLHRLEELFYTKVLDDPVLRSVFPARQPSHVEHLTWFTAESFGGPDRFTTGLGFQYIIDVHRHLKITDEQRERFVALYLEAIDEAGLPNDDAFRAAVREHLEFGARVAQQNSHAESDDQLHPIREVPAWTWPRQSEN</sequence>
<dbReference type="Gene3D" id="1.10.490.10">
    <property type="entry name" value="Globins"/>
    <property type="match status" value="1"/>
</dbReference>
<keyword evidence="3 5" id="KW-0479">Metal-binding</keyword>
<dbReference type="Pfam" id="PF01152">
    <property type="entry name" value="Bac_globin"/>
    <property type="match status" value="1"/>
</dbReference>
<keyword evidence="7" id="KW-1185">Reference proteome</keyword>
<dbReference type="EMBL" id="PYBV01000025">
    <property type="protein sequence ID" value="PYC67890.1"/>
    <property type="molecule type" value="Genomic_DNA"/>
</dbReference>
<keyword evidence="1" id="KW-0813">Transport</keyword>
<evidence type="ECO:0000256" key="1">
    <source>
        <dbReference type="ARBA" id="ARBA00022448"/>
    </source>
</evidence>
<dbReference type="InterPro" id="IPR009050">
    <property type="entry name" value="Globin-like_sf"/>
</dbReference>
<dbReference type="CDD" id="cd14775">
    <property type="entry name" value="TrHb2_O-like"/>
    <property type="match status" value="1"/>
</dbReference>
<dbReference type="InterPro" id="IPR012292">
    <property type="entry name" value="Globin/Proto"/>
</dbReference>
<feature type="binding site" description="distal binding residue" evidence="5">
    <location>
        <position position="45"/>
    </location>
    <ligand>
        <name>heme</name>
        <dbReference type="ChEBI" id="CHEBI:30413"/>
    </ligand>
    <ligandPart>
        <name>Fe</name>
        <dbReference type="ChEBI" id="CHEBI:18248"/>
    </ligandPart>
</feature>
<evidence type="ECO:0000313" key="6">
    <source>
        <dbReference type="EMBL" id="PYC67890.1"/>
    </source>
</evidence>
<dbReference type="Proteomes" id="UP000248333">
    <property type="component" value="Unassembled WGS sequence"/>
</dbReference>
<evidence type="ECO:0000256" key="2">
    <source>
        <dbReference type="ARBA" id="ARBA00022617"/>
    </source>
</evidence>
<evidence type="ECO:0000256" key="4">
    <source>
        <dbReference type="ARBA" id="ARBA00023004"/>
    </source>
</evidence>
<dbReference type="AlphaFoldDB" id="A0A318NHJ4"/>
<protein>
    <submittedName>
        <fullName evidence="6">Globin</fullName>
    </submittedName>
</protein>
<accession>A0A318NHJ4</accession>
<dbReference type="RefSeq" id="WP_110565187.1">
    <property type="nucleotide sequence ID" value="NZ_PYBV01000025.1"/>
</dbReference>
<dbReference type="GO" id="GO:0019825">
    <property type="term" value="F:oxygen binding"/>
    <property type="evidence" value="ECO:0007669"/>
    <property type="project" value="InterPro"/>
</dbReference>
<name>A0A318NHJ4_9ACTN</name>
<keyword evidence="4 5" id="KW-0408">Iron</keyword>
<dbReference type="SUPFAM" id="SSF46458">
    <property type="entry name" value="Globin-like"/>
    <property type="match status" value="1"/>
</dbReference>
<evidence type="ECO:0000256" key="5">
    <source>
        <dbReference type="PIRSR" id="PIRSR601486-1"/>
    </source>
</evidence>
<keyword evidence="2 5" id="KW-0349">Heme</keyword>
<evidence type="ECO:0000256" key="3">
    <source>
        <dbReference type="ARBA" id="ARBA00022723"/>
    </source>
</evidence>
<dbReference type="InterPro" id="IPR001486">
    <property type="entry name" value="Hemoglobin_trunc"/>
</dbReference>
<gene>
    <name evidence="6" type="ORF">C7C45_19840</name>
</gene>
<organism evidence="6 7">
    <name type="scientific">Micromonospora arborensis</name>
    <dbReference type="NCBI Taxonomy" id="2116518"/>
    <lineage>
        <taxon>Bacteria</taxon>
        <taxon>Bacillati</taxon>
        <taxon>Actinomycetota</taxon>
        <taxon>Actinomycetes</taxon>
        <taxon>Micromonosporales</taxon>
        <taxon>Micromonosporaceae</taxon>
        <taxon>Micromonospora</taxon>
    </lineage>
</organism>
<dbReference type="OrthoDB" id="9798157at2"/>
<reference evidence="6 7" key="1">
    <citation type="submission" date="2018-03" db="EMBL/GenBank/DDBJ databases">
        <title>Bioinformatic expansion and discovery of thiopeptide antibiotics.</title>
        <authorList>
            <person name="Schwalen C.J."/>
            <person name="Hudson G.A."/>
            <person name="Mitchell D.A."/>
        </authorList>
    </citation>
    <scope>NUCLEOTIDE SEQUENCE [LARGE SCALE GENOMIC DNA]</scope>
    <source>
        <strain evidence="6 7">NRRL 8041</strain>
    </source>
</reference>
<dbReference type="GO" id="GO:0020037">
    <property type="term" value="F:heme binding"/>
    <property type="evidence" value="ECO:0007669"/>
    <property type="project" value="InterPro"/>
</dbReference>
<comment type="caution">
    <text evidence="6">The sequence shown here is derived from an EMBL/GenBank/DDBJ whole genome shotgun (WGS) entry which is preliminary data.</text>
</comment>
<proteinExistence type="predicted"/>
<evidence type="ECO:0000313" key="7">
    <source>
        <dbReference type="Proteomes" id="UP000248333"/>
    </source>
</evidence>